<keyword evidence="5 6" id="KW-0408">Iron</keyword>
<dbReference type="GO" id="GO:0046872">
    <property type="term" value="F:metal ion binding"/>
    <property type="evidence" value="ECO:0007669"/>
    <property type="project" value="UniProtKB-KW"/>
</dbReference>
<reference evidence="9 10" key="1">
    <citation type="submission" date="2010-12" db="EMBL/GenBank/DDBJ databases">
        <authorList>
            <person name="Muzny D."/>
            <person name="Qin X."/>
            <person name="Deng J."/>
            <person name="Jiang H."/>
            <person name="Liu Y."/>
            <person name="Qu J."/>
            <person name="Song X.-Z."/>
            <person name="Zhang L."/>
            <person name="Thornton R."/>
            <person name="Coyle M."/>
            <person name="Francisco L."/>
            <person name="Jackson L."/>
            <person name="Javaid M."/>
            <person name="Korchina V."/>
            <person name="Kovar C."/>
            <person name="Mata R."/>
            <person name="Mathew T."/>
            <person name="Ngo R."/>
            <person name="Nguyen L."/>
            <person name="Nguyen N."/>
            <person name="Okwuonu G."/>
            <person name="Ongeri F."/>
            <person name="Pham C."/>
            <person name="Simmons D."/>
            <person name="Wilczek-Boney K."/>
            <person name="Hale W."/>
            <person name="Jakkamsetti A."/>
            <person name="Pham P."/>
            <person name="Ruth R."/>
            <person name="San Lucas F."/>
            <person name="Warren J."/>
            <person name="Zhang J."/>
            <person name="Zhao Z."/>
            <person name="Zhou C."/>
            <person name="Zhu D."/>
            <person name="Lee S."/>
            <person name="Bess C."/>
            <person name="Blankenburg K."/>
            <person name="Forbes L."/>
            <person name="Fu Q."/>
            <person name="Gubbala S."/>
            <person name="Hirani K."/>
            <person name="Jayaseelan J.C."/>
            <person name="Lara F."/>
            <person name="Munidasa M."/>
            <person name="Palculict T."/>
            <person name="Patil S."/>
            <person name="Pu L.-L."/>
            <person name="Saada N."/>
            <person name="Tang L."/>
            <person name="Weissenberger G."/>
            <person name="Zhu Y."/>
            <person name="Hemphill L."/>
            <person name="Shang Y."/>
            <person name="Youmans B."/>
            <person name="Ayvaz T."/>
            <person name="Ross M."/>
            <person name="Santibanez J."/>
            <person name="Aqrawi P."/>
            <person name="Gross S."/>
            <person name="Joshi V."/>
            <person name="Fowler G."/>
            <person name="Nazareth L."/>
            <person name="Reid J."/>
            <person name="Worley K."/>
            <person name="Petrosino J."/>
            <person name="Highlander S."/>
            <person name="Gibbs R."/>
        </authorList>
    </citation>
    <scope>NUCLEOTIDE SEQUENCE [LARGE SCALE GENOMIC DNA]</scope>
    <source>
        <strain evidence="9 10">ATCC 51599</strain>
    </source>
</reference>
<dbReference type="EMBL" id="AEQP01000010">
    <property type="protein sequence ID" value="EFV94710.1"/>
    <property type="molecule type" value="Genomic_DNA"/>
</dbReference>
<feature type="domain" description="CcmH/CycL/Ccl2/NrfF N-terminal" evidence="8">
    <location>
        <begin position="55"/>
        <end position="175"/>
    </location>
</feature>
<feature type="compositionally biased region" description="Acidic residues" evidence="7">
    <location>
        <begin position="172"/>
        <end position="191"/>
    </location>
</feature>
<dbReference type="GO" id="GO:0005886">
    <property type="term" value="C:plasma membrane"/>
    <property type="evidence" value="ECO:0007669"/>
    <property type="project" value="TreeGrafter"/>
</dbReference>
<feature type="region of interest" description="Disordered" evidence="7">
    <location>
        <begin position="40"/>
        <end position="61"/>
    </location>
</feature>
<keyword evidence="6" id="KW-0472">Membrane</keyword>
<feature type="region of interest" description="Disordered" evidence="7">
    <location>
        <begin position="172"/>
        <end position="227"/>
    </location>
</feature>
<keyword evidence="3 6" id="KW-0479">Metal-binding</keyword>
<evidence type="ECO:0000256" key="6">
    <source>
        <dbReference type="RuleBase" id="RU364112"/>
    </source>
</evidence>
<feature type="chain" id="PRO_5011023745" description="Cytochrome c-type biogenesis protein" evidence="6">
    <location>
        <begin position="26"/>
        <end position="227"/>
    </location>
</feature>
<dbReference type="InterPro" id="IPR051263">
    <property type="entry name" value="C-type_cytochrome_biogenesis"/>
</dbReference>
<evidence type="ECO:0000259" key="8">
    <source>
        <dbReference type="Pfam" id="PF03918"/>
    </source>
</evidence>
<dbReference type="CDD" id="cd16378">
    <property type="entry name" value="CcmH_N"/>
    <property type="match status" value="1"/>
</dbReference>
<proteinExistence type="inferred from homology"/>
<dbReference type="GO" id="GO:0017004">
    <property type="term" value="P:cytochrome complex assembly"/>
    <property type="evidence" value="ECO:0007669"/>
    <property type="project" value="UniProtKB-ARBA"/>
</dbReference>
<dbReference type="PANTHER" id="PTHR47870">
    <property type="entry name" value="CYTOCHROME C-TYPE BIOGENESIS PROTEIN CCMH"/>
    <property type="match status" value="1"/>
</dbReference>
<keyword evidence="10" id="KW-1185">Reference proteome</keyword>
<dbReference type="Proteomes" id="UP000011021">
    <property type="component" value="Unassembled WGS sequence"/>
</dbReference>
<keyword evidence="6" id="KW-0812">Transmembrane</keyword>
<feature type="signal peptide" evidence="6">
    <location>
        <begin position="1"/>
        <end position="25"/>
    </location>
</feature>
<evidence type="ECO:0000256" key="3">
    <source>
        <dbReference type="ARBA" id="ARBA00022723"/>
    </source>
</evidence>
<evidence type="ECO:0000256" key="2">
    <source>
        <dbReference type="ARBA" id="ARBA00022617"/>
    </source>
</evidence>
<sequence length="227" mass="24467">MTSRYWAACLGLAAALMVGPVAPVAAVTPVQAVPAATGNATNDSATGSAAPDAAQSSAPHADAQAEAIMRTSRFRGLAAELRCLVCQNQTLLDSHADLAKDLRMEVVRLIQEGRDDAEVKRYLVDRYGEFVLYRPTWSWRNGILWLGPLVLLAVAGAVIWRLTHKRKLQEDELDDADDTDDDGSDGEDDETPPLSTEDAMKQVDALLARTAEEPAAPTHVSSRKTDS</sequence>
<evidence type="ECO:0000256" key="7">
    <source>
        <dbReference type="SAM" id="MobiDB-lite"/>
    </source>
</evidence>
<keyword evidence="4 6" id="KW-0732">Signal</keyword>
<dbReference type="InterPro" id="IPR038297">
    <property type="entry name" value="CcmH/CycL/NrfF/Ccl2_sf"/>
</dbReference>
<gene>
    <name evidence="9" type="ORF">HMPREF0551_1457</name>
</gene>
<dbReference type="RefSeq" id="WP_005673734.1">
    <property type="nucleotide sequence ID" value="NZ_CP146288.1"/>
</dbReference>
<evidence type="ECO:0000313" key="9">
    <source>
        <dbReference type="EMBL" id="EFV94710.1"/>
    </source>
</evidence>
<feature type="compositionally biased region" description="Low complexity" evidence="7">
    <location>
        <begin position="49"/>
        <end position="61"/>
    </location>
</feature>
<dbReference type="FunFam" id="1.10.8.640:FF:000001">
    <property type="entry name" value="Cytochrome c-type biogenesis protein"/>
    <property type="match status" value="1"/>
</dbReference>
<accession>E7RXN6</accession>
<dbReference type="STRING" id="887898.HMPREF0551_1457"/>
<comment type="function">
    <text evidence="6">Possible subunit of a heme lyase.</text>
</comment>
<dbReference type="AlphaFoldDB" id="E7RXN6"/>
<feature type="transmembrane region" description="Helical" evidence="6">
    <location>
        <begin position="142"/>
        <end position="160"/>
    </location>
</feature>
<dbReference type="PANTHER" id="PTHR47870:SF4">
    <property type="entry name" value="CYTOCHROME C-TYPE BIOGENESIS PROTEIN CYCH"/>
    <property type="match status" value="1"/>
</dbReference>
<comment type="caution">
    <text evidence="9">The sequence shown here is derived from an EMBL/GenBank/DDBJ whole genome shotgun (WGS) entry which is preliminary data.</text>
</comment>
<evidence type="ECO:0000256" key="4">
    <source>
        <dbReference type="ARBA" id="ARBA00022729"/>
    </source>
</evidence>
<name>E7RXN6_9BURK</name>
<protein>
    <recommendedName>
        <fullName evidence="6">Cytochrome c-type biogenesis protein</fullName>
    </recommendedName>
</protein>
<evidence type="ECO:0000313" key="10">
    <source>
        <dbReference type="Proteomes" id="UP000011021"/>
    </source>
</evidence>
<evidence type="ECO:0000256" key="5">
    <source>
        <dbReference type="ARBA" id="ARBA00023004"/>
    </source>
</evidence>
<dbReference type="InterPro" id="IPR005616">
    <property type="entry name" value="CcmH/CycL/Ccl2/NrfF_N"/>
</dbReference>
<evidence type="ECO:0000256" key="1">
    <source>
        <dbReference type="ARBA" id="ARBA00010342"/>
    </source>
</evidence>
<dbReference type="HOGENOM" id="CLU_1218520_0_0_4"/>
<dbReference type="eggNOG" id="COG3088">
    <property type="taxonomic scope" value="Bacteria"/>
</dbReference>
<keyword evidence="6" id="KW-1133">Transmembrane helix</keyword>
<dbReference type="Gene3D" id="1.10.8.640">
    <property type="entry name" value="Cytochrome C biogenesis protein"/>
    <property type="match status" value="1"/>
</dbReference>
<dbReference type="Pfam" id="PF03918">
    <property type="entry name" value="CcmH"/>
    <property type="match status" value="1"/>
</dbReference>
<keyword evidence="2 6" id="KW-0349">Heme</keyword>
<comment type="similarity">
    <text evidence="1 6">Belongs to the CcmH/CycL/Ccl2/NrfF family.</text>
</comment>
<organism evidence="9 10">
    <name type="scientific">Lautropia mirabilis ATCC 51599</name>
    <dbReference type="NCBI Taxonomy" id="887898"/>
    <lineage>
        <taxon>Bacteria</taxon>
        <taxon>Pseudomonadati</taxon>
        <taxon>Pseudomonadota</taxon>
        <taxon>Betaproteobacteria</taxon>
        <taxon>Burkholderiales</taxon>
        <taxon>Burkholderiaceae</taxon>
        <taxon>Lautropia</taxon>
    </lineage>
</organism>